<keyword evidence="4" id="KW-0723">Serine/threonine-protein kinase</keyword>
<name>A0ABP1G1J3_9CHLO</name>
<comment type="catalytic activity">
    <reaction evidence="12">
        <text>L-seryl-[protein] + ATP = O-phospho-L-seryl-[protein] + ADP + H(+)</text>
        <dbReference type="Rhea" id="RHEA:17989"/>
        <dbReference type="Rhea" id="RHEA-COMP:9863"/>
        <dbReference type="Rhea" id="RHEA-COMP:11604"/>
        <dbReference type="ChEBI" id="CHEBI:15378"/>
        <dbReference type="ChEBI" id="CHEBI:29999"/>
        <dbReference type="ChEBI" id="CHEBI:30616"/>
        <dbReference type="ChEBI" id="CHEBI:83421"/>
        <dbReference type="ChEBI" id="CHEBI:456216"/>
        <dbReference type="EC" id="2.7.11.1"/>
    </reaction>
</comment>
<feature type="compositionally biased region" description="Basic and acidic residues" evidence="13">
    <location>
        <begin position="327"/>
        <end position="340"/>
    </location>
</feature>
<dbReference type="PANTHER" id="PTHR45852">
    <property type="entry name" value="SER/THR-PROTEIN KINASE RIO2"/>
    <property type="match status" value="1"/>
</dbReference>
<dbReference type="InterPro" id="IPR036390">
    <property type="entry name" value="WH_DNA-bd_sf"/>
</dbReference>
<evidence type="ECO:0000313" key="16">
    <source>
        <dbReference type="Proteomes" id="UP001497392"/>
    </source>
</evidence>
<evidence type="ECO:0000259" key="14">
    <source>
        <dbReference type="SMART" id="SM00090"/>
    </source>
</evidence>
<evidence type="ECO:0000256" key="12">
    <source>
        <dbReference type="ARBA" id="ARBA00048679"/>
    </source>
</evidence>
<protein>
    <recommendedName>
        <fullName evidence="3">non-specific serine/threonine protein kinase</fullName>
        <ecNumber evidence="3">2.7.11.1</ecNumber>
    </recommendedName>
</protein>
<dbReference type="CDD" id="cd05144">
    <property type="entry name" value="RIO2_C"/>
    <property type="match status" value="1"/>
</dbReference>
<keyword evidence="16" id="KW-1185">Reference proteome</keyword>
<keyword evidence="7" id="KW-0547">Nucleotide-binding</keyword>
<dbReference type="Pfam" id="PF09202">
    <property type="entry name" value="Rio2_N"/>
    <property type="match status" value="1"/>
</dbReference>
<evidence type="ECO:0000256" key="9">
    <source>
        <dbReference type="ARBA" id="ARBA00022840"/>
    </source>
</evidence>
<dbReference type="Gene3D" id="1.10.10.10">
    <property type="entry name" value="Winged helix-like DNA-binding domain superfamily/Winged helix DNA-binding domain"/>
    <property type="match status" value="1"/>
</dbReference>
<accession>A0ABP1G1J3</accession>
<evidence type="ECO:0000256" key="8">
    <source>
        <dbReference type="ARBA" id="ARBA00022777"/>
    </source>
</evidence>
<keyword evidence="10" id="KW-0460">Magnesium</keyword>
<feature type="region of interest" description="Disordered" evidence="13">
    <location>
        <begin position="327"/>
        <end position="354"/>
    </location>
</feature>
<comment type="similarity">
    <text evidence="2">Belongs to the protein kinase superfamily. RIO-type Ser/Thr kinase family.</text>
</comment>
<dbReference type="SMART" id="SM00090">
    <property type="entry name" value="RIO"/>
    <property type="match status" value="1"/>
</dbReference>
<gene>
    <name evidence="15" type="primary">g8861</name>
    <name evidence="15" type="ORF">VP750_LOCUS7955</name>
</gene>
<keyword evidence="6" id="KW-0479">Metal-binding</keyword>
<comment type="catalytic activity">
    <reaction evidence="11">
        <text>L-threonyl-[protein] + ATP = O-phospho-L-threonyl-[protein] + ADP + H(+)</text>
        <dbReference type="Rhea" id="RHEA:46608"/>
        <dbReference type="Rhea" id="RHEA-COMP:11060"/>
        <dbReference type="Rhea" id="RHEA-COMP:11605"/>
        <dbReference type="ChEBI" id="CHEBI:15378"/>
        <dbReference type="ChEBI" id="CHEBI:30013"/>
        <dbReference type="ChEBI" id="CHEBI:30616"/>
        <dbReference type="ChEBI" id="CHEBI:61977"/>
        <dbReference type="ChEBI" id="CHEBI:456216"/>
        <dbReference type="EC" id="2.7.11.1"/>
    </reaction>
</comment>
<dbReference type="InterPro" id="IPR011009">
    <property type="entry name" value="Kinase-like_dom_sf"/>
</dbReference>
<evidence type="ECO:0000313" key="15">
    <source>
        <dbReference type="EMBL" id="CAL5226049.1"/>
    </source>
</evidence>
<reference evidence="15 16" key="1">
    <citation type="submission" date="2024-06" db="EMBL/GenBank/DDBJ databases">
        <authorList>
            <person name="Kraege A."/>
            <person name="Thomma B."/>
        </authorList>
    </citation>
    <scope>NUCLEOTIDE SEQUENCE [LARGE SCALE GENOMIC DNA]</scope>
</reference>
<sequence length="354" mass="39695">MKLDVNALRYLSKEEYRVLQAIELGQKNHDIVPVPLIESLAKLRRGGIADCLKGVLRQKLVHHDNCKYEGYRLTTLGYDFLALKALLNRGAVSAVGQQIGVGKESDVFEVLDVKGERCALKLHRLGRTSFRAVKAKRDYLQHRSSFSWLYLSRLAAAREYAFMKALHAGGFPVPRPLDNNRHAVLMSLVDATPLYQVHDLQDVGGVYSQLMAVLSLLAERGLVHCDCNEFNVLVDEECKVTLIDFPQMVPTSHRNAQELFDRDVACITRFFSSKLKFISEGRCPDFKAIVRCANPDQALDIPLTAPGSRSPECDALSTYSMTDLAQHESSRSETDLERNTAEVWSGSKDTTYNC</sequence>
<dbReference type="InterPro" id="IPR030484">
    <property type="entry name" value="Rio2"/>
</dbReference>
<dbReference type="EMBL" id="CAXHTA020000015">
    <property type="protein sequence ID" value="CAL5226049.1"/>
    <property type="molecule type" value="Genomic_DNA"/>
</dbReference>
<evidence type="ECO:0000256" key="10">
    <source>
        <dbReference type="ARBA" id="ARBA00022842"/>
    </source>
</evidence>
<comment type="cofactor">
    <cofactor evidence="1">
        <name>Mg(2+)</name>
        <dbReference type="ChEBI" id="CHEBI:18420"/>
    </cofactor>
</comment>
<evidence type="ECO:0000256" key="5">
    <source>
        <dbReference type="ARBA" id="ARBA00022679"/>
    </source>
</evidence>
<comment type="caution">
    <text evidence="15">The sequence shown here is derived from an EMBL/GenBank/DDBJ whole genome shotgun (WGS) entry which is preliminary data.</text>
</comment>
<evidence type="ECO:0000256" key="11">
    <source>
        <dbReference type="ARBA" id="ARBA00047899"/>
    </source>
</evidence>
<keyword evidence="8" id="KW-0418">Kinase</keyword>
<dbReference type="SUPFAM" id="SSF46785">
    <property type="entry name" value="Winged helix' DNA-binding domain"/>
    <property type="match status" value="1"/>
</dbReference>
<dbReference type="Pfam" id="PF01163">
    <property type="entry name" value="RIO1"/>
    <property type="match status" value="1"/>
</dbReference>
<dbReference type="EC" id="2.7.11.1" evidence="3"/>
<dbReference type="Gene3D" id="1.10.510.10">
    <property type="entry name" value="Transferase(Phosphotransferase) domain 1"/>
    <property type="match status" value="1"/>
</dbReference>
<feature type="domain" description="RIO kinase" evidence="14">
    <location>
        <begin position="64"/>
        <end position="291"/>
    </location>
</feature>
<dbReference type="Proteomes" id="UP001497392">
    <property type="component" value="Unassembled WGS sequence"/>
</dbReference>
<dbReference type="InterPro" id="IPR015285">
    <property type="entry name" value="RIO2_wHTH_N"/>
</dbReference>
<keyword evidence="5" id="KW-0808">Transferase</keyword>
<evidence type="ECO:0000256" key="2">
    <source>
        <dbReference type="ARBA" id="ARBA00009196"/>
    </source>
</evidence>
<dbReference type="PANTHER" id="PTHR45852:SF1">
    <property type="entry name" value="SERINE_THREONINE-PROTEIN KINASE RIO2"/>
    <property type="match status" value="1"/>
</dbReference>
<dbReference type="InterPro" id="IPR018934">
    <property type="entry name" value="RIO_dom"/>
</dbReference>
<evidence type="ECO:0000256" key="1">
    <source>
        <dbReference type="ARBA" id="ARBA00001946"/>
    </source>
</evidence>
<organism evidence="15 16">
    <name type="scientific">Coccomyxa viridis</name>
    <dbReference type="NCBI Taxonomy" id="1274662"/>
    <lineage>
        <taxon>Eukaryota</taxon>
        <taxon>Viridiplantae</taxon>
        <taxon>Chlorophyta</taxon>
        <taxon>core chlorophytes</taxon>
        <taxon>Trebouxiophyceae</taxon>
        <taxon>Trebouxiophyceae incertae sedis</taxon>
        <taxon>Coccomyxaceae</taxon>
        <taxon>Coccomyxa</taxon>
    </lineage>
</organism>
<evidence type="ECO:0000256" key="7">
    <source>
        <dbReference type="ARBA" id="ARBA00022741"/>
    </source>
</evidence>
<evidence type="ECO:0000256" key="3">
    <source>
        <dbReference type="ARBA" id="ARBA00012513"/>
    </source>
</evidence>
<proteinExistence type="inferred from homology"/>
<evidence type="ECO:0000256" key="13">
    <source>
        <dbReference type="SAM" id="MobiDB-lite"/>
    </source>
</evidence>
<keyword evidence="9" id="KW-0067">ATP-binding</keyword>
<dbReference type="SUPFAM" id="SSF56112">
    <property type="entry name" value="Protein kinase-like (PK-like)"/>
    <property type="match status" value="1"/>
</dbReference>
<evidence type="ECO:0000256" key="4">
    <source>
        <dbReference type="ARBA" id="ARBA00022527"/>
    </source>
</evidence>
<evidence type="ECO:0000256" key="6">
    <source>
        <dbReference type="ARBA" id="ARBA00022723"/>
    </source>
</evidence>
<dbReference type="InterPro" id="IPR000687">
    <property type="entry name" value="RIO_kinase"/>
</dbReference>
<dbReference type="Gene3D" id="3.30.200.20">
    <property type="entry name" value="Phosphorylase Kinase, domain 1"/>
    <property type="match status" value="1"/>
</dbReference>
<dbReference type="InterPro" id="IPR036388">
    <property type="entry name" value="WH-like_DNA-bd_sf"/>
</dbReference>